<dbReference type="InterPro" id="IPR000209">
    <property type="entry name" value="Peptidase_S8/S53_dom"/>
</dbReference>
<protein>
    <recommendedName>
        <fullName evidence="7">Peptidase S8/S53 domain-containing protein</fullName>
    </recommendedName>
</protein>
<dbReference type="Pfam" id="PF00082">
    <property type="entry name" value="Peptidase_S8"/>
    <property type="match status" value="1"/>
</dbReference>
<feature type="region of interest" description="Disordered" evidence="6">
    <location>
        <begin position="93"/>
        <end position="165"/>
    </location>
</feature>
<dbReference type="GO" id="GO:0006508">
    <property type="term" value="P:proteolysis"/>
    <property type="evidence" value="ECO:0007669"/>
    <property type="project" value="UniProtKB-KW"/>
</dbReference>
<dbReference type="PANTHER" id="PTHR43806">
    <property type="entry name" value="PEPTIDASE S8"/>
    <property type="match status" value="1"/>
</dbReference>
<reference evidence="8 9" key="1">
    <citation type="submission" date="2020-03" db="EMBL/GenBank/DDBJ databases">
        <title>Draft Genome Sequence of Cudoniella acicularis.</title>
        <authorList>
            <person name="Buettner E."/>
            <person name="Kellner H."/>
        </authorList>
    </citation>
    <scope>NUCLEOTIDE SEQUENCE [LARGE SCALE GENOMIC DNA]</scope>
    <source>
        <strain evidence="8 9">DSM 108380</strain>
    </source>
</reference>
<evidence type="ECO:0000313" key="9">
    <source>
        <dbReference type="Proteomes" id="UP000566819"/>
    </source>
</evidence>
<feature type="compositionally biased region" description="Basic residues" evidence="6">
    <location>
        <begin position="12"/>
        <end position="23"/>
    </location>
</feature>
<dbReference type="PRINTS" id="PR00723">
    <property type="entry name" value="SUBTILISIN"/>
</dbReference>
<evidence type="ECO:0000256" key="4">
    <source>
        <dbReference type="ARBA" id="ARBA00022825"/>
    </source>
</evidence>
<dbReference type="SUPFAM" id="SSF48403">
    <property type="entry name" value="Ankyrin repeat"/>
    <property type="match status" value="1"/>
</dbReference>
<proteinExistence type="inferred from homology"/>
<accession>A0A8H4R7A5</accession>
<feature type="domain" description="Peptidase S8/S53" evidence="7">
    <location>
        <begin position="646"/>
        <end position="856"/>
    </location>
</feature>
<organism evidence="8 9">
    <name type="scientific">Cudoniella acicularis</name>
    <dbReference type="NCBI Taxonomy" id="354080"/>
    <lineage>
        <taxon>Eukaryota</taxon>
        <taxon>Fungi</taxon>
        <taxon>Dikarya</taxon>
        <taxon>Ascomycota</taxon>
        <taxon>Pezizomycotina</taxon>
        <taxon>Leotiomycetes</taxon>
        <taxon>Helotiales</taxon>
        <taxon>Tricladiaceae</taxon>
        <taxon>Cudoniella</taxon>
    </lineage>
</organism>
<comment type="similarity">
    <text evidence="1 5">Belongs to the peptidase S8 family.</text>
</comment>
<dbReference type="OrthoDB" id="5386278at2759"/>
<gene>
    <name evidence="8" type="ORF">G7Y89_g13234</name>
</gene>
<keyword evidence="9" id="KW-1185">Reference proteome</keyword>
<sequence>MGKDTTTPASRRGNRAKTPKVFRPHPSASEKHSQLVKAFEEHHLKSGPSPAEFSLDGWKIPLFLLNSHRHGTILHKLFNDVEEEKSRIRINRSKIDEDVEDPIEDDIDEDANEDSDEDLNEDSDDDPDEDTEYVDVKDQDSVAREFSGPERNRDPNKAQDTKNEESMRKIECWEDLILLIIKKYPQIMREPDMNGLTFMHNVASESENLLSRILNEVPPVEGLVTALETTQKEDKTCLHLALENPKLSKATIMKVILLVDKKVLGMVSKHEKKTPLHLAVQRTSPDAGVVQLLVGKWPSALTAEDHNVKSPYQLLTTRSSEAPHTPSHEKIIELLKYYVIKELDNDDAEAHLYKYPEIGPHRHLRLQLGRLVDKQIDKTFIDCLKKDLHLPLESILSKVSLPALNGSEHHLEFFDYLRDKKVTRILNLAVADMGTQDHCDGLIEDCLQGLTIDSLDWQREDVFISNLCPDIKDLCLYSSGKKTVLDHWSSKRGLQCLKKLESVKITFFTTPLSKERIRTYRVEFLNRMLERKRKDRDSEAVMEPLPHDTSTRSYCLKWKEAQEFTGERGSRNPSTSGRISREITFDFVERPKHMTAPTEGRISEPGGIDGKGDPDNNNLWYQHMHKFSIHLEDFLGDEYSRKQYEKVKVAIIDDGIDVPFPGLKIGKGKSFCEGDDDLEFFVGAGGHGTLMARFAQSLSPQTVFYVARVHDFINSGHRMCTARSVRRAINWAIDMGVDIITMSLSLDYDDTETAALNTALRRAQDKKIVVFCAHRDGDVAQQPNFFAARSDTISIAAATSAGRPAEFANQKDGFYLPGDKIITKNPTNGKLTNETGSSISTALAAGLAAHILYCNEMLPKPVLEREDLRLSMKDIFEVLCKGSGSDRFLQVWKFFEHENATSLEGIQKITEQLVRSSKQLKP</sequence>
<dbReference type="GO" id="GO:0004252">
    <property type="term" value="F:serine-type endopeptidase activity"/>
    <property type="evidence" value="ECO:0007669"/>
    <property type="project" value="UniProtKB-UniRule"/>
</dbReference>
<feature type="active site" description="Charge relay system" evidence="5">
    <location>
        <position position="838"/>
    </location>
</feature>
<dbReference type="InterPro" id="IPR050131">
    <property type="entry name" value="Peptidase_S8_subtilisin-like"/>
</dbReference>
<dbReference type="InterPro" id="IPR036770">
    <property type="entry name" value="Ankyrin_rpt-contain_sf"/>
</dbReference>
<evidence type="ECO:0000256" key="2">
    <source>
        <dbReference type="ARBA" id="ARBA00022670"/>
    </source>
</evidence>
<feature type="region of interest" description="Disordered" evidence="6">
    <location>
        <begin position="1"/>
        <end position="33"/>
    </location>
</feature>
<evidence type="ECO:0000256" key="6">
    <source>
        <dbReference type="SAM" id="MobiDB-lite"/>
    </source>
</evidence>
<evidence type="ECO:0000256" key="1">
    <source>
        <dbReference type="ARBA" id="ARBA00011073"/>
    </source>
</evidence>
<dbReference type="EMBL" id="JAAMPI010001511">
    <property type="protein sequence ID" value="KAF4624934.1"/>
    <property type="molecule type" value="Genomic_DNA"/>
</dbReference>
<feature type="active site" description="Charge relay system" evidence="5">
    <location>
        <position position="687"/>
    </location>
</feature>
<feature type="active site" description="Charge relay system" evidence="5">
    <location>
        <position position="653"/>
    </location>
</feature>
<dbReference type="PANTHER" id="PTHR43806:SF11">
    <property type="entry name" value="CEREVISIN-RELATED"/>
    <property type="match status" value="1"/>
</dbReference>
<evidence type="ECO:0000259" key="7">
    <source>
        <dbReference type="Pfam" id="PF00082"/>
    </source>
</evidence>
<dbReference type="Gene3D" id="3.40.50.200">
    <property type="entry name" value="Peptidase S8/S53 domain"/>
    <property type="match status" value="1"/>
</dbReference>
<evidence type="ECO:0000256" key="5">
    <source>
        <dbReference type="PROSITE-ProRule" id="PRU01240"/>
    </source>
</evidence>
<keyword evidence="2 5" id="KW-0645">Protease</keyword>
<keyword evidence="3 5" id="KW-0378">Hydrolase</keyword>
<comment type="caution">
    <text evidence="8">The sequence shown here is derived from an EMBL/GenBank/DDBJ whole genome shotgun (WGS) entry which is preliminary data.</text>
</comment>
<dbReference type="InterPro" id="IPR036852">
    <property type="entry name" value="Peptidase_S8/S53_dom_sf"/>
</dbReference>
<keyword evidence="4 5" id="KW-0720">Serine protease</keyword>
<evidence type="ECO:0000256" key="3">
    <source>
        <dbReference type="ARBA" id="ARBA00022801"/>
    </source>
</evidence>
<feature type="compositionally biased region" description="Basic and acidic residues" evidence="6">
    <location>
        <begin position="134"/>
        <end position="165"/>
    </location>
</feature>
<evidence type="ECO:0000313" key="8">
    <source>
        <dbReference type="EMBL" id="KAF4624934.1"/>
    </source>
</evidence>
<dbReference type="InterPro" id="IPR015500">
    <property type="entry name" value="Peptidase_S8_subtilisin-rel"/>
</dbReference>
<dbReference type="Gene3D" id="1.25.40.20">
    <property type="entry name" value="Ankyrin repeat-containing domain"/>
    <property type="match status" value="1"/>
</dbReference>
<name>A0A8H4R7A5_9HELO</name>
<feature type="compositionally biased region" description="Acidic residues" evidence="6">
    <location>
        <begin position="97"/>
        <end position="133"/>
    </location>
</feature>
<dbReference type="PROSITE" id="PS51892">
    <property type="entry name" value="SUBTILASE"/>
    <property type="match status" value="1"/>
</dbReference>
<dbReference type="AlphaFoldDB" id="A0A8H4R7A5"/>
<dbReference type="Proteomes" id="UP000566819">
    <property type="component" value="Unassembled WGS sequence"/>
</dbReference>
<dbReference type="SUPFAM" id="SSF52743">
    <property type="entry name" value="Subtilisin-like"/>
    <property type="match status" value="1"/>
</dbReference>